<evidence type="ECO:0000313" key="3">
    <source>
        <dbReference type="Proteomes" id="UP001148614"/>
    </source>
</evidence>
<accession>A0A9W8NLQ5</accession>
<proteinExistence type="predicted"/>
<feature type="region of interest" description="Disordered" evidence="1">
    <location>
        <begin position="1"/>
        <end position="23"/>
    </location>
</feature>
<feature type="region of interest" description="Disordered" evidence="1">
    <location>
        <begin position="48"/>
        <end position="67"/>
    </location>
</feature>
<dbReference type="Proteomes" id="UP001148614">
    <property type="component" value="Unassembled WGS sequence"/>
</dbReference>
<comment type="caution">
    <text evidence="2">The sequence shown here is derived from an EMBL/GenBank/DDBJ whole genome shotgun (WGS) entry which is preliminary data.</text>
</comment>
<sequence>MDEDDEDDDDDEDFTEEAVETFPAGHEVAVTIAEDVYPNAIDYFMGNTIDSDIDLDEDDDEDEEMEG</sequence>
<reference evidence="2" key="1">
    <citation type="submission" date="2022-07" db="EMBL/GenBank/DDBJ databases">
        <title>Genome Sequence of Xylaria arbuscula.</title>
        <authorList>
            <person name="Buettner E."/>
        </authorList>
    </citation>
    <scope>NUCLEOTIDE SEQUENCE</scope>
    <source>
        <strain evidence="2">VT107</strain>
    </source>
</reference>
<evidence type="ECO:0000313" key="2">
    <source>
        <dbReference type="EMBL" id="KAJ3578802.1"/>
    </source>
</evidence>
<protein>
    <submittedName>
        <fullName evidence="2">Uncharacterized protein</fullName>
    </submittedName>
</protein>
<dbReference type="AlphaFoldDB" id="A0A9W8NLQ5"/>
<name>A0A9W8NLQ5_9PEZI</name>
<keyword evidence="3" id="KW-1185">Reference proteome</keyword>
<evidence type="ECO:0000256" key="1">
    <source>
        <dbReference type="SAM" id="MobiDB-lite"/>
    </source>
</evidence>
<dbReference type="EMBL" id="JANPWZ010000168">
    <property type="protein sequence ID" value="KAJ3578802.1"/>
    <property type="molecule type" value="Genomic_DNA"/>
</dbReference>
<dbReference type="Gene3D" id="3.30.1120.90">
    <property type="entry name" value="Nucleosome assembly protein"/>
    <property type="match status" value="1"/>
</dbReference>
<organism evidence="2 3">
    <name type="scientific">Xylaria arbuscula</name>
    <dbReference type="NCBI Taxonomy" id="114810"/>
    <lineage>
        <taxon>Eukaryota</taxon>
        <taxon>Fungi</taxon>
        <taxon>Dikarya</taxon>
        <taxon>Ascomycota</taxon>
        <taxon>Pezizomycotina</taxon>
        <taxon>Sordariomycetes</taxon>
        <taxon>Xylariomycetidae</taxon>
        <taxon>Xylariales</taxon>
        <taxon>Xylariaceae</taxon>
        <taxon>Xylaria</taxon>
    </lineage>
</organism>
<feature type="compositionally biased region" description="Acidic residues" evidence="1">
    <location>
        <begin position="1"/>
        <end position="19"/>
    </location>
</feature>
<dbReference type="InterPro" id="IPR037231">
    <property type="entry name" value="NAP-like_sf"/>
</dbReference>
<gene>
    <name evidence="2" type="ORF">NPX13_g1758</name>
</gene>
<feature type="compositionally biased region" description="Acidic residues" evidence="1">
    <location>
        <begin position="51"/>
        <end position="67"/>
    </location>
</feature>
<dbReference type="SUPFAM" id="SSF143113">
    <property type="entry name" value="NAP-like"/>
    <property type="match status" value="1"/>
</dbReference>